<sequence>MIVDVLEKALKEKFLIGIYLDRDDTSKFIVGYVEKVYEEATLISIISPEIKNDGFAMVNMNLIYLIEYDTFYLKNIQKIINAQGILIKEIDFERNEKEILLFDFLNFCKSKNICITIKHNYGFDILGYIIKIDKCSLLMEVYTEECSKDGITILQIEDINEIYLEGWSQKKIEIFQNLNT</sequence>
<proteinExistence type="predicted"/>
<evidence type="ECO:0000313" key="2">
    <source>
        <dbReference type="Proteomes" id="UP000182761"/>
    </source>
</evidence>
<dbReference type="RefSeq" id="WP_055425381.1">
    <property type="nucleotide sequence ID" value="NZ_FCOR01000005.1"/>
</dbReference>
<gene>
    <name evidence="1" type="ORF">Ga0061079_105130</name>
</gene>
<dbReference type="Proteomes" id="UP000182761">
    <property type="component" value="Unassembled WGS sequence"/>
</dbReference>
<dbReference type="AlphaFoldDB" id="A0A0X3AP90"/>
<name>A0A0X3AP90_9FLAO</name>
<protein>
    <submittedName>
        <fullName evidence="1">Uncharacterized protein</fullName>
    </submittedName>
</protein>
<accession>A0A0X3AP90</accession>
<reference evidence="1 2" key="1">
    <citation type="submission" date="2016-01" db="EMBL/GenBank/DDBJ databases">
        <authorList>
            <person name="McClelland M."/>
            <person name="Jain A."/>
            <person name="Saraogi P."/>
            <person name="Mendelson R."/>
            <person name="Westerman R."/>
            <person name="SanMiguel P."/>
            <person name="Csonka L."/>
        </authorList>
    </citation>
    <scope>NUCLEOTIDE SEQUENCE [LARGE SCALE GENOMIC DNA]</scope>
    <source>
        <strain evidence="1 2">R-53146</strain>
    </source>
</reference>
<organism evidence="1 2">
    <name type="scientific">Apibacter mensalis</name>
    <dbReference type="NCBI Taxonomy" id="1586267"/>
    <lineage>
        <taxon>Bacteria</taxon>
        <taxon>Pseudomonadati</taxon>
        <taxon>Bacteroidota</taxon>
        <taxon>Flavobacteriia</taxon>
        <taxon>Flavobacteriales</taxon>
        <taxon>Weeksellaceae</taxon>
        <taxon>Apibacter</taxon>
    </lineage>
</organism>
<evidence type="ECO:0000313" key="1">
    <source>
        <dbReference type="EMBL" id="CVK16171.1"/>
    </source>
</evidence>
<dbReference type="EMBL" id="FCOR01000005">
    <property type="protein sequence ID" value="CVK16171.1"/>
    <property type="molecule type" value="Genomic_DNA"/>
</dbReference>
<dbReference type="STRING" id="1586267.GCA_001418685_01016"/>
<keyword evidence="2" id="KW-1185">Reference proteome</keyword>